<accession>B6GBB7</accession>
<dbReference type="AlphaFoldDB" id="B6GBB7"/>
<dbReference type="STRING" id="445975.COLSTE_01377"/>
<dbReference type="InterPro" id="IPR051401">
    <property type="entry name" value="GtrA_CellWall_Glycosyl"/>
</dbReference>
<dbReference type="Proteomes" id="UP000003560">
    <property type="component" value="Unassembled WGS sequence"/>
</dbReference>
<comment type="caution">
    <text evidence="8">The sequence shown here is derived from an EMBL/GenBank/DDBJ whole genome shotgun (WGS) entry which is preliminary data.</text>
</comment>
<feature type="transmembrane region" description="Helical" evidence="6">
    <location>
        <begin position="116"/>
        <end position="136"/>
    </location>
</feature>
<feature type="transmembrane region" description="Helical" evidence="6">
    <location>
        <begin position="28"/>
        <end position="48"/>
    </location>
</feature>
<evidence type="ECO:0000256" key="6">
    <source>
        <dbReference type="SAM" id="Phobius"/>
    </source>
</evidence>
<dbReference type="Pfam" id="PF04138">
    <property type="entry name" value="GtrA_DPMS_TM"/>
    <property type="match status" value="1"/>
</dbReference>
<reference evidence="8 9" key="1">
    <citation type="submission" date="2008-10" db="EMBL/GenBank/DDBJ databases">
        <title>Draft genome sequence of Collinsella stercoris (DSM 13279).</title>
        <authorList>
            <person name="Sudarsanam P."/>
            <person name="Ley R."/>
            <person name="Guruge J."/>
            <person name="Turnbaugh P.J."/>
            <person name="Mahowald M."/>
            <person name="Liep D."/>
            <person name="Gordon J."/>
        </authorList>
    </citation>
    <scope>NUCLEOTIDE SEQUENCE [LARGE SCALE GENOMIC DNA]</scope>
    <source>
        <strain evidence="8 9">DSM 13279</strain>
    </source>
</reference>
<feature type="transmembrane region" description="Helical" evidence="6">
    <location>
        <begin position="54"/>
        <end position="78"/>
    </location>
</feature>
<reference evidence="8 9" key="2">
    <citation type="submission" date="2008-10" db="EMBL/GenBank/DDBJ databases">
        <authorList>
            <person name="Fulton L."/>
            <person name="Clifton S."/>
            <person name="Fulton B."/>
            <person name="Xu J."/>
            <person name="Minx P."/>
            <person name="Pepin K.H."/>
            <person name="Johnson M."/>
            <person name="Thiruvilangam P."/>
            <person name="Bhonagiri V."/>
            <person name="Nash W.E."/>
            <person name="Mardis E.R."/>
            <person name="Wilson R.K."/>
        </authorList>
    </citation>
    <scope>NUCLEOTIDE SEQUENCE [LARGE SCALE GENOMIC DNA]</scope>
    <source>
        <strain evidence="8 9">DSM 13279</strain>
    </source>
</reference>
<keyword evidence="3 6" id="KW-0812">Transmembrane</keyword>
<evidence type="ECO:0000256" key="4">
    <source>
        <dbReference type="ARBA" id="ARBA00022989"/>
    </source>
</evidence>
<gene>
    <name evidence="8" type="ORF">COLSTE_01377</name>
</gene>
<proteinExistence type="inferred from homology"/>
<name>B6GBB7_9ACTN</name>
<evidence type="ECO:0000256" key="2">
    <source>
        <dbReference type="ARBA" id="ARBA00009399"/>
    </source>
</evidence>
<evidence type="ECO:0000313" key="9">
    <source>
        <dbReference type="Proteomes" id="UP000003560"/>
    </source>
</evidence>
<dbReference type="EMBL" id="ABXJ01000072">
    <property type="protein sequence ID" value="EEA90436.1"/>
    <property type="molecule type" value="Genomic_DNA"/>
</dbReference>
<dbReference type="eggNOG" id="COG2246">
    <property type="taxonomic scope" value="Bacteria"/>
</dbReference>
<dbReference type="PANTHER" id="PTHR38459:SF1">
    <property type="entry name" value="PROPHAGE BACTOPRENOL-LINKED GLUCOSE TRANSLOCASE HOMOLOG"/>
    <property type="match status" value="1"/>
</dbReference>
<comment type="similarity">
    <text evidence="2">Belongs to the GtrA family.</text>
</comment>
<dbReference type="HOGENOM" id="CLU_083873_6_3_11"/>
<evidence type="ECO:0000256" key="5">
    <source>
        <dbReference type="ARBA" id="ARBA00023136"/>
    </source>
</evidence>
<feature type="transmembrane region" description="Helical" evidence="6">
    <location>
        <begin position="90"/>
        <end position="110"/>
    </location>
</feature>
<evidence type="ECO:0000256" key="1">
    <source>
        <dbReference type="ARBA" id="ARBA00004141"/>
    </source>
</evidence>
<keyword evidence="4 6" id="KW-1133">Transmembrane helix</keyword>
<sequence>MTIVAPVAGSDDLRAALAHPNTRQFLKFALVGFASLAVEYLFLGYFLQALSMDYLLATTIAFIISIVVNYILSMKYVFSHKEDMSRKREFTIFAVLSAIGLGLNDLYMFIGVSLLNVGTMAMKLISTFFVTWYNYFSRRKFLDAGRG</sequence>
<organism evidence="8 9">
    <name type="scientific">Collinsella stercoris DSM 13279</name>
    <dbReference type="NCBI Taxonomy" id="445975"/>
    <lineage>
        <taxon>Bacteria</taxon>
        <taxon>Bacillati</taxon>
        <taxon>Actinomycetota</taxon>
        <taxon>Coriobacteriia</taxon>
        <taxon>Coriobacteriales</taxon>
        <taxon>Coriobacteriaceae</taxon>
        <taxon>Collinsella</taxon>
    </lineage>
</organism>
<dbReference type="PANTHER" id="PTHR38459">
    <property type="entry name" value="PROPHAGE BACTOPRENOL-LINKED GLUCOSE TRANSLOCASE HOMOLOG"/>
    <property type="match status" value="1"/>
</dbReference>
<feature type="domain" description="GtrA/DPMS transmembrane" evidence="7">
    <location>
        <begin position="27"/>
        <end position="141"/>
    </location>
</feature>
<comment type="subcellular location">
    <subcellularLocation>
        <location evidence="1">Membrane</location>
        <topology evidence="1">Multi-pass membrane protein</topology>
    </subcellularLocation>
</comment>
<dbReference type="GO" id="GO:0000271">
    <property type="term" value="P:polysaccharide biosynthetic process"/>
    <property type="evidence" value="ECO:0007669"/>
    <property type="project" value="InterPro"/>
</dbReference>
<evidence type="ECO:0000259" key="7">
    <source>
        <dbReference type="Pfam" id="PF04138"/>
    </source>
</evidence>
<keyword evidence="9" id="KW-1185">Reference proteome</keyword>
<keyword evidence="5 6" id="KW-0472">Membrane</keyword>
<protein>
    <submittedName>
        <fullName evidence="8">GtrA-like protein</fullName>
    </submittedName>
</protein>
<evidence type="ECO:0000313" key="8">
    <source>
        <dbReference type="EMBL" id="EEA90436.1"/>
    </source>
</evidence>
<dbReference type="GO" id="GO:0005886">
    <property type="term" value="C:plasma membrane"/>
    <property type="evidence" value="ECO:0007669"/>
    <property type="project" value="TreeGrafter"/>
</dbReference>
<dbReference type="InterPro" id="IPR007267">
    <property type="entry name" value="GtrA_DPMS_TM"/>
</dbReference>
<evidence type="ECO:0000256" key="3">
    <source>
        <dbReference type="ARBA" id="ARBA00022692"/>
    </source>
</evidence>